<dbReference type="Proteomes" id="UP001622557">
    <property type="component" value="Chromosome"/>
</dbReference>
<feature type="domain" description="Amidohydrolase-related" evidence="3">
    <location>
        <begin position="299"/>
        <end position="377"/>
    </location>
</feature>
<feature type="compositionally biased region" description="Gly residues" evidence="2">
    <location>
        <begin position="225"/>
        <end position="250"/>
    </location>
</feature>
<dbReference type="RefSeq" id="WP_405445707.1">
    <property type="nucleotide sequence ID" value="NZ_CP108164.1"/>
</dbReference>
<evidence type="ECO:0000313" key="5">
    <source>
        <dbReference type="Proteomes" id="UP001622557"/>
    </source>
</evidence>
<reference evidence="4 5" key="1">
    <citation type="submission" date="2022-10" db="EMBL/GenBank/DDBJ databases">
        <title>The complete genomes of actinobacterial strains from the NBC collection.</title>
        <authorList>
            <person name="Joergensen T.S."/>
            <person name="Alvarez Arevalo M."/>
            <person name="Sterndorff E.B."/>
            <person name="Faurdal D."/>
            <person name="Vuksanovic O."/>
            <person name="Mourched A.-S."/>
            <person name="Charusanti P."/>
            <person name="Shaw S."/>
            <person name="Blin K."/>
            <person name="Weber T."/>
        </authorList>
    </citation>
    <scope>NUCLEOTIDE SEQUENCE [LARGE SCALE GENOMIC DNA]</scope>
    <source>
        <strain evidence="4 5">NBC_00156</strain>
    </source>
</reference>
<dbReference type="PANTHER" id="PTHR21240">
    <property type="entry name" value="2-AMINO-3-CARBOXYLMUCONATE-6-SEMIALDEHYDE DECARBOXYLASE"/>
    <property type="match status" value="1"/>
</dbReference>
<dbReference type="InterPro" id="IPR006680">
    <property type="entry name" value="Amidohydro-rel"/>
</dbReference>
<dbReference type="GeneID" id="97279819"/>
<dbReference type="Gene3D" id="3.20.20.140">
    <property type="entry name" value="Metal-dependent hydrolases"/>
    <property type="match status" value="1"/>
</dbReference>
<dbReference type="SUPFAM" id="SSF51556">
    <property type="entry name" value="Metallo-dependent hydrolases"/>
    <property type="match status" value="1"/>
</dbReference>
<feature type="domain" description="Amidohydrolase-related" evidence="3">
    <location>
        <begin position="3"/>
        <end position="222"/>
    </location>
</feature>
<sequence>MIIDIHGHLSPPEAAERFPMPPALTDVDGMLAARAEAGIDLTIIGSPVGAGAMARVPGVDNYAQPRDRLRAFHTWMSGLIRRFPDQLRGYVYANPFGDDDHLEGVRETLADPAFVGLITTSSVHGELLGSPRADPFFALAAEAGVPVLVHAPAEPAGTERVGQTPFVEQIGRFGDVTLGMAMIAFAGWLDKYPGLRLIGATGGGALALLPERLQTAARPRHWAGGAPGGTGGAGGAGGVDGTGRAGGAPGAGRPRASGAPGAAGTAAASGRPGAPGTPTGPGPRRATAPPETSPALPPSPDPVAALRRMYVDTSPFSAAHLSLNAEVLGPERMLFGTDSPPMAAPLEDFVHMVEKLPLDKAAQQLILGGNAQALFDLRSRP</sequence>
<keyword evidence="5" id="KW-1185">Reference proteome</keyword>
<dbReference type="InterPro" id="IPR032465">
    <property type="entry name" value="ACMSD"/>
</dbReference>
<dbReference type="EMBL" id="CP108164">
    <property type="protein sequence ID" value="WTQ79758.1"/>
    <property type="molecule type" value="Genomic_DNA"/>
</dbReference>
<keyword evidence="1" id="KW-0456">Lyase</keyword>
<dbReference type="Pfam" id="PF04909">
    <property type="entry name" value="Amidohydro_2"/>
    <property type="match status" value="2"/>
</dbReference>
<organism evidence="4 5">
    <name type="scientific">Streptomyces achromogenes</name>
    <dbReference type="NCBI Taxonomy" id="67255"/>
    <lineage>
        <taxon>Bacteria</taxon>
        <taxon>Bacillati</taxon>
        <taxon>Actinomycetota</taxon>
        <taxon>Actinomycetes</taxon>
        <taxon>Kitasatosporales</taxon>
        <taxon>Streptomycetaceae</taxon>
        <taxon>Streptomyces</taxon>
    </lineage>
</organism>
<proteinExistence type="predicted"/>
<accession>A0ABZ1KGK4</accession>
<evidence type="ECO:0000256" key="2">
    <source>
        <dbReference type="SAM" id="MobiDB-lite"/>
    </source>
</evidence>
<evidence type="ECO:0000259" key="3">
    <source>
        <dbReference type="Pfam" id="PF04909"/>
    </source>
</evidence>
<feature type="compositionally biased region" description="Pro residues" evidence="2">
    <location>
        <begin position="291"/>
        <end position="301"/>
    </location>
</feature>
<feature type="region of interest" description="Disordered" evidence="2">
    <location>
        <begin position="220"/>
        <end position="301"/>
    </location>
</feature>
<gene>
    <name evidence="4" type="ORF">OG350_05315</name>
</gene>
<protein>
    <submittedName>
        <fullName evidence="4">Amidohydrolase</fullName>
    </submittedName>
</protein>
<evidence type="ECO:0000256" key="1">
    <source>
        <dbReference type="ARBA" id="ARBA00023239"/>
    </source>
</evidence>
<evidence type="ECO:0000313" key="4">
    <source>
        <dbReference type="EMBL" id="WTQ79758.1"/>
    </source>
</evidence>
<dbReference type="InterPro" id="IPR032466">
    <property type="entry name" value="Metal_Hydrolase"/>
</dbReference>
<dbReference type="PANTHER" id="PTHR21240:SF28">
    <property type="entry name" value="ISO-OROTATE DECARBOXYLASE (EUROFUNG)"/>
    <property type="match status" value="1"/>
</dbReference>
<name>A0ABZ1KGK4_STRAH</name>
<feature type="compositionally biased region" description="Low complexity" evidence="2">
    <location>
        <begin position="251"/>
        <end position="290"/>
    </location>
</feature>